<dbReference type="Proteomes" id="UP000077266">
    <property type="component" value="Unassembled WGS sequence"/>
</dbReference>
<dbReference type="PANTHER" id="PTHR47027">
    <property type="entry name" value="REVERSE TRANSCRIPTASE DOMAIN-CONTAINING PROTEIN"/>
    <property type="match status" value="1"/>
</dbReference>
<feature type="non-terminal residue" evidence="2">
    <location>
        <position position="416"/>
    </location>
</feature>
<dbReference type="PROSITE" id="PS50878">
    <property type="entry name" value="RT_POL"/>
    <property type="match status" value="1"/>
</dbReference>
<dbReference type="PANTHER" id="PTHR47027:SF20">
    <property type="entry name" value="REVERSE TRANSCRIPTASE-LIKE PROTEIN WITH RNA-DIRECTED DNA POLYMERASE DOMAIN"/>
    <property type="match status" value="1"/>
</dbReference>
<gene>
    <name evidence="2" type="ORF">EXIGLDRAFT_583963</name>
</gene>
<evidence type="ECO:0000313" key="2">
    <source>
        <dbReference type="EMBL" id="KZV91895.1"/>
    </source>
</evidence>
<feature type="non-terminal residue" evidence="2">
    <location>
        <position position="1"/>
    </location>
</feature>
<evidence type="ECO:0000259" key="1">
    <source>
        <dbReference type="PROSITE" id="PS50878"/>
    </source>
</evidence>
<dbReference type="STRING" id="1314781.A0A165HFK8"/>
<protein>
    <recommendedName>
        <fullName evidence="1">Reverse transcriptase domain-containing protein</fullName>
    </recommendedName>
</protein>
<sequence length="416" mass="47927">ADNIVLFSTSEAGLQSKLDDLALWASRNQMQVNIRKTVVMLIPRPAARTPLPRPSLTLYGEHLEVKQKVTYVGITFSVESGNMWNAHFKSCEKRARFAANRVLFIESHVGPLPPWEGRILYRSKTEPHLTWGCEVTGCGTLQQLDDIEDVQNYFLRRILQVQTRSQLCILHSELGLWPLPIRRLELQLRYLLDVLQLPPTHIAKKALRQCFTPRNHRARFWLRQLQDSVAKLDLSLSNDPTVNEVTAVLAALKGRVNSRIEREVAASEKLAPLHARKDYSSGRPKRTAPVAFREYLRLKAPELRRCLTKIIVSDHSLSIEVLRRRDGRDYDIPRELRLCRLCLGTTEEPMHVLFTCTASEVLRTHRRELWVWISKNLPGKFDLASLRSLEPDELFHVLLSFETTTEVLAQYCTRVM</sequence>
<dbReference type="OrthoDB" id="413835at2759"/>
<dbReference type="EMBL" id="KV426018">
    <property type="protein sequence ID" value="KZV91895.1"/>
    <property type="molecule type" value="Genomic_DNA"/>
</dbReference>
<organism evidence="2 3">
    <name type="scientific">Exidia glandulosa HHB12029</name>
    <dbReference type="NCBI Taxonomy" id="1314781"/>
    <lineage>
        <taxon>Eukaryota</taxon>
        <taxon>Fungi</taxon>
        <taxon>Dikarya</taxon>
        <taxon>Basidiomycota</taxon>
        <taxon>Agaricomycotina</taxon>
        <taxon>Agaricomycetes</taxon>
        <taxon>Auriculariales</taxon>
        <taxon>Exidiaceae</taxon>
        <taxon>Exidia</taxon>
    </lineage>
</organism>
<accession>A0A165HFK8</accession>
<feature type="domain" description="Reverse transcriptase" evidence="1">
    <location>
        <begin position="1"/>
        <end position="76"/>
    </location>
</feature>
<dbReference type="AlphaFoldDB" id="A0A165HFK8"/>
<dbReference type="InParanoid" id="A0A165HFK8"/>
<proteinExistence type="predicted"/>
<keyword evidence="3" id="KW-1185">Reference proteome</keyword>
<reference evidence="2 3" key="1">
    <citation type="journal article" date="2016" name="Mol. Biol. Evol.">
        <title>Comparative Genomics of Early-Diverging Mushroom-Forming Fungi Provides Insights into the Origins of Lignocellulose Decay Capabilities.</title>
        <authorList>
            <person name="Nagy L.G."/>
            <person name="Riley R."/>
            <person name="Tritt A."/>
            <person name="Adam C."/>
            <person name="Daum C."/>
            <person name="Floudas D."/>
            <person name="Sun H."/>
            <person name="Yadav J.S."/>
            <person name="Pangilinan J."/>
            <person name="Larsson K.H."/>
            <person name="Matsuura K."/>
            <person name="Barry K."/>
            <person name="Labutti K."/>
            <person name="Kuo R."/>
            <person name="Ohm R.A."/>
            <person name="Bhattacharya S.S."/>
            <person name="Shirouzu T."/>
            <person name="Yoshinaga Y."/>
            <person name="Martin F.M."/>
            <person name="Grigoriev I.V."/>
            <person name="Hibbett D.S."/>
        </authorList>
    </citation>
    <scope>NUCLEOTIDE SEQUENCE [LARGE SCALE GENOMIC DNA]</scope>
    <source>
        <strain evidence="2 3">HHB12029</strain>
    </source>
</reference>
<name>A0A165HFK8_EXIGL</name>
<dbReference type="InterPro" id="IPR000477">
    <property type="entry name" value="RT_dom"/>
</dbReference>
<evidence type="ECO:0000313" key="3">
    <source>
        <dbReference type="Proteomes" id="UP000077266"/>
    </source>
</evidence>